<dbReference type="InterPro" id="IPR036890">
    <property type="entry name" value="HATPase_C_sf"/>
</dbReference>
<dbReference type="InterPro" id="IPR003661">
    <property type="entry name" value="HisK_dim/P_dom"/>
</dbReference>
<dbReference type="GO" id="GO:0016020">
    <property type="term" value="C:membrane"/>
    <property type="evidence" value="ECO:0007669"/>
    <property type="project" value="UniProtKB-SubCell"/>
</dbReference>
<dbReference type="InterPro" id="IPR022510">
    <property type="entry name" value="Sortase_His-kinase"/>
</dbReference>
<evidence type="ECO:0000256" key="1">
    <source>
        <dbReference type="ARBA" id="ARBA00000085"/>
    </source>
</evidence>
<dbReference type="PROSITE" id="PS50885">
    <property type="entry name" value="HAMP"/>
    <property type="match status" value="1"/>
</dbReference>
<dbReference type="PANTHER" id="PTHR45436:SF5">
    <property type="entry name" value="SENSOR HISTIDINE KINASE TRCS"/>
    <property type="match status" value="1"/>
</dbReference>
<keyword evidence="9" id="KW-0902">Two-component regulatory system</keyword>
<dbReference type="CDD" id="cd00082">
    <property type="entry name" value="HisKA"/>
    <property type="match status" value="1"/>
</dbReference>
<organism evidence="13 14">
    <name type="scientific">Saccharobesus litoralis</name>
    <dbReference type="NCBI Taxonomy" id="2172099"/>
    <lineage>
        <taxon>Bacteria</taxon>
        <taxon>Pseudomonadati</taxon>
        <taxon>Pseudomonadota</taxon>
        <taxon>Gammaproteobacteria</taxon>
        <taxon>Alteromonadales</taxon>
        <taxon>Alteromonadaceae</taxon>
        <taxon>Saccharobesus</taxon>
    </lineage>
</organism>
<dbReference type="RefSeq" id="WP_108603195.1">
    <property type="nucleotide sequence ID" value="NZ_CP026604.1"/>
</dbReference>
<keyword evidence="7 13" id="KW-0418">Kinase</keyword>
<name>A0A2S0VSE8_9ALTE</name>
<evidence type="ECO:0000313" key="13">
    <source>
        <dbReference type="EMBL" id="AWB67146.1"/>
    </source>
</evidence>
<dbReference type="EC" id="2.7.13.3" evidence="3"/>
<evidence type="ECO:0000256" key="2">
    <source>
        <dbReference type="ARBA" id="ARBA00004370"/>
    </source>
</evidence>
<comment type="catalytic activity">
    <reaction evidence="1">
        <text>ATP + protein L-histidine = ADP + protein N-phospho-L-histidine.</text>
        <dbReference type="EC" id="2.7.13.3"/>
    </reaction>
</comment>
<dbReference type="Gene3D" id="1.10.287.130">
    <property type="match status" value="1"/>
</dbReference>
<comment type="subcellular location">
    <subcellularLocation>
        <location evidence="2">Membrane</location>
    </subcellularLocation>
</comment>
<dbReference type="InterPro" id="IPR003660">
    <property type="entry name" value="HAMP_dom"/>
</dbReference>
<evidence type="ECO:0000313" key="14">
    <source>
        <dbReference type="Proteomes" id="UP000244441"/>
    </source>
</evidence>
<keyword evidence="6 10" id="KW-0812">Transmembrane</keyword>
<dbReference type="Pfam" id="PF02518">
    <property type="entry name" value="HATPase_c"/>
    <property type="match status" value="1"/>
</dbReference>
<evidence type="ECO:0000256" key="6">
    <source>
        <dbReference type="ARBA" id="ARBA00022692"/>
    </source>
</evidence>
<evidence type="ECO:0000256" key="5">
    <source>
        <dbReference type="ARBA" id="ARBA00022679"/>
    </source>
</evidence>
<dbReference type="OrthoDB" id="6735159at2"/>
<dbReference type="PROSITE" id="PS50109">
    <property type="entry name" value="HIS_KIN"/>
    <property type="match status" value="1"/>
</dbReference>
<dbReference type="CDD" id="cd06225">
    <property type="entry name" value="HAMP"/>
    <property type="match status" value="1"/>
</dbReference>
<dbReference type="NCBIfam" id="TIGR03785">
    <property type="entry name" value="marine_sort_HK"/>
    <property type="match status" value="1"/>
</dbReference>
<dbReference type="Proteomes" id="UP000244441">
    <property type="component" value="Chromosome"/>
</dbReference>
<dbReference type="Gene3D" id="2.60.40.1190">
    <property type="match status" value="1"/>
</dbReference>
<dbReference type="Pfam" id="PF00512">
    <property type="entry name" value="HisKA"/>
    <property type="match status" value="1"/>
</dbReference>
<dbReference type="AlphaFoldDB" id="A0A2S0VSE8"/>
<protein>
    <recommendedName>
        <fullName evidence="3">histidine kinase</fullName>
        <ecNumber evidence="3">2.7.13.3</ecNumber>
    </recommendedName>
</protein>
<feature type="transmembrane region" description="Helical" evidence="10">
    <location>
        <begin position="422"/>
        <end position="442"/>
    </location>
</feature>
<keyword evidence="5" id="KW-0808">Transferase</keyword>
<evidence type="ECO:0000256" key="3">
    <source>
        <dbReference type="ARBA" id="ARBA00012438"/>
    </source>
</evidence>
<dbReference type="InterPro" id="IPR050428">
    <property type="entry name" value="TCS_sensor_his_kinase"/>
</dbReference>
<dbReference type="SUPFAM" id="SSF47384">
    <property type="entry name" value="Homodimeric domain of signal transducing histidine kinase"/>
    <property type="match status" value="1"/>
</dbReference>
<dbReference type="EMBL" id="CP026604">
    <property type="protein sequence ID" value="AWB67146.1"/>
    <property type="molecule type" value="Genomic_DNA"/>
</dbReference>
<dbReference type="Gene3D" id="6.10.340.10">
    <property type="match status" value="1"/>
</dbReference>
<evidence type="ECO:0000256" key="4">
    <source>
        <dbReference type="ARBA" id="ARBA00022553"/>
    </source>
</evidence>
<dbReference type="GO" id="GO:0000155">
    <property type="term" value="F:phosphorelay sensor kinase activity"/>
    <property type="evidence" value="ECO:0007669"/>
    <property type="project" value="InterPro"/>
</dbReference>
<dbReference type="InterPro" id="IPR005467">
    <property type="entry name" value="His_kinase_dom"/>
</dbReference>
<dbReference type="InterPro" id="IPR036097">
    <property type="entry name" value="HisK_dim/P_sf"/>
</dbReference>
<evidence type="ECO:0000256" key="7">
    <source>
        <dbReference type="ARBA" id="ARBA00022777"/>
    </source>
</evidence>
<sequence length="725" mass="81463">MKPSRLRFGLRFKLLLMSGFLFAIPMLGYEYVWEMEKYLRIGQEKTLMGTVRAVATALHERPTLFDSQASYLPSVQQGRDLYAYPINNPIRLDGQLNDWQDKQRALEYSDDYIIEGKGHYNPDSLRFKHMVGKYKNYLYSYFEVIDEEVIYRPKNTLKVDVNDLLQLAFVTQSGEFKRYLIATSKEGWLTPFELKTDVDSNVPLQPEPRIQGAWRQTAQGYNIELRIPLDFLGSQLSFAITDFDKHAAHQQKVTLGTADFKNPDKLGTILVPSPEIAKIVKGLGHTQSRIWVVDQHSRVLAQSGDIKYSAGLWGQFSTQAKSESWFSPVQDWLSSIYYQILTKPPTDFTDVLYDEAQLQGSHIHKALKGEAATTWRLTTDRKALILSAAHPIISDGAVMGAVIAEETTNGIRTLRNQALEKLFNVILAVMVLGTLALFLFASRISFRIRALRNQTETAIDEQGKILHPIAPTKASDEIGDLQRSFADMVERLGQYTQYLQGMSSRLSHELRTPVAVVRSSLESLSMDSEQAANSVYMQRAQEGVSRLSTILTMMSEATRLEQTIANNDKVSYPILEVVNGCVQGYQLMHPKQKFEMIINVAEQTLVNGVPELFAQLLDKLVANAMEFAQVDSAIVITAQQENENVLVIVANQGPLLPAAMQHRLFDSMVSVRSDEKQEQPHLGLGLYIARLIAEFHNGSIVINNNELANGVDAIVTIPLANSAQN</sequence>
<proteinExistence type="predicted"/>
<gene>
    <name evidence="13" type="primary">pdsS</name>
    <name evidence="13" type="ORF">C2869_12185</name>
</gene>
<dbReference type="Gene3D" id="3.30.565.10">
    <property type="entry name" value="Histidine kinase-like ATPase, C-terminal domain"/>
    <property type="match status" value="1"/>
</dbReference>
<dbReference type="PANTHER" id="PTHR45436">
    <property type="entry name" value="SENSOR HISTIDINE KINASE YKOH"/>
    <property type="match status" value="1"/>
</dbReference>
<keyword evidence="8 10" id="KW-1133">Transmembrane helix</keyword>
<dbReference type="SUPFAM" id="SSF55874">
    <property type="entry name" value="ATPase domain of HSP90 chaperone/DNA topoisomerase II/histidine kinase"/>
    <property type="match status" value="1"/>
</dbReference>
<dbReference type="SMART" id="SM00388">
    <property type="entry name" value="HisKA"/>
    <property type="match status" value="1"/>
</dbReference>
<evidence type="ECO:0000259" key="12">
    <source>
        <dbReference type="PROSITE" id="PS50885"/>
    </source>
</evidence>
<evidence type="ECO:0000256" key="9">
    <source>
        <dbReference type="ARBA" id="ARBA00023012"/>
    </source>
</evidence>
<evidence type="ECO:0000256" key="8">
    <source>
        <dbReference type="ARBA" id="ARBA00022989"/>
    </source>
</evidence>
<accession>A0A2S0VSE8</accession>
<feature type="domain" description="HAMP" evidence="12">
    <location>
        <begin position="442"/>
        <end position="497"/>
    </location>
</feature>
<dbReference type="SMART" id="SM00387">
    <property type="entry name" value="HATPase_c"/>
    <property type="match status" value="1"/>
</dbReference>
<dbReference type="InterPro" id="IPR003594">
    <property type="entry name" value="HATPase_dom"/>
</dbReference>
<evidence type="ECO:0000256" key="10">
    <source>
        <dbReference type="SAM" id="Phobius"/>
    </source>
</evidence>
<keyword evidence="14" id="KW-1185">Reference proteome</keyword>
<keyword evidence="4" id="KW-0597">Phosphoprotein</keyword>
<evidence type="ECO:0000259" key="11">
    <source>
        <dbReference type="PROSITE" id="PS50109"/>
    </source>
</evidence>
<dbReference type="SUPFAM" id="SSF49344">
    <property type="entry name" value="CBD9-like"/>
    <property type="match status" value="1"/>
</dbReference>
<reference evidence="13 14" key="1">
    <citation type="submission" date="2018-01" db="EMBL/GenBank/DDBJ databases">
        <title>Genome sequence of a Cantenovulum-like bacteria.</title>
        <authorList>
            <person name="Tan W.R."/>
            <person name="Lau N.-S."/>
            <person name="Go F."/>
            <person name="Amirul A.-A.A."/>
        </authorList>
    </citation>
    <scope>NUCLEOTIDE SEQUENCE [LARGE SCALE GENOMIC DNA]</scope>
    <source>
        <strain evidence="13 14">CCB-QB4</strain>
    </source>
</reference>
<feature type="domain" description="Histidine kinase" evidence="11">
    <location>
        <begin position="505"/>
        <end position="721"/>
    </location>
</feature>
<keyword evidence="10" id="KW-0472">Membrane</keyword>
<dbReference type="CDD" id="cd09622">
    <property type="entry name" value="CBM9_like_HisKa"/>
    <property type="match status" value="1"/>
</dbReference>
<dbReference type="KEGG" id="cate:C2869_12185"/>